<gene>
    <name evidence="2" type="ORF">PG993_007006</name>
</gene>
<dbReference type="EMBL" id="JAQQWK010000006">
    <property type="protein sequence ID" value="KAK8038595.1"/>
    <property type="molecule type" value="Genomic_DNA"/>
</dbReference>
<evidence type="ECO:0000313" key="3">
    <source>
        <dbReference type="Proteomes" id="UP001444661"/>
    </source>
</evidence>
<organism evidence="2 3">
    <name type="scientific">Apiospora rasikravindrae</name>
    <dbReference type="NCBI Taxonomy" id="990691"/>
    <lineage>
        <taxon>Eukaryota</taxon>
        <taxon>Fungi</taxon>
        <taxon>Dikarya</taxon>
        <taxon>Ascomycota</taxon>
        <taxon>Pezizomycotina</taxon>
        <taxon>Sordariomycetes</taxon>
        <taxon>Xylariomycetidae</taxon>
        <taxon>Amphisphaeriales</taxon>
        <taxon>Apiosporaceae</taxon>
        <taxon>Apiospora</taxon>
    </lineage>
</organism>
<reference evidence="2 3" key="1">
    <citation type="submission" date="2023-01" db="EMBL/GenBank/DDBJ databases">
        <title>Analysis of 21 Apiospora genomes using comparative genomics revels a genus with tremendous synthesis potential of carbohydrate active enzymes and secondary metabolites.</title>
        <authorList>
            <person name="Sorensen T."/>
        </authorList>
    </citation>
    <scope>NUCLEOTIDE SEQUENCE [LARGE SCALE GENOMIC DNA]</scope>
    <source>
        <strain evidence="2 3">CBS 33761</strain>
    </source>
</reference>
<sequence length="208" mass="22290">MDIFDRQDFDVCASLPDAVQFGGKEGMVRTSSMSPKTVEYGCCRGDVRWLAASNLKAWAQEELTSRTPPATALAEDAGENTVRRGSGPRWVMSLTSKPTRERPDAPPEELPSPSAVVADIPVCQNQHRSMTMTAVSPALDGALPSACPLKSASLPLRSNMPPQPTCAPRWPSSAMSSSKSQSTQALGQYTRPRKTSTRTPSATPRTAA</sequence>
<dbReference type="Proteomes" id="UP001444661">
    <property type="component" value="Unassembled WGS sequence"/>
</dbReference>
<protein>
    <submittedName>
        <fullName evidence="2">Uncharacterized protein</fullName>
    </submittedName>
</protein>
<feature type="compositionally biased region" description="Low complexity" evidence="1">
    <location>
        <begin position="172"/>
        <end position="182"/>
    </location>
</feature>
<feature type="region of interest" description="Disordered" evidence="1">
    <location>
        <begin position="76"/>
        <end position="115"/>
    </location>
</feature>
<feature type="region of interest" description="Disordered" evidence="1">
    <location>
        <begin position="154"/>
        <end position="208"/>
    </location>
</feature>
<feature type="compositionally biased region" description="Low complexity" evidence="1">
    <location>
        <begin position="197"/>
        <end position="208"/>
    </location>
</feature>
<evidence type="ECO:0000256" key="1">
    <source>
        <dbReference type="SAM" id="MobiDB-lite"/>
    </source>
</evidence>
<name>A0ABR1SWA8_9PEZI</name>
<comment type="caution">
    <text evidence="2">The sequence shown here is derived from an EMBL/GenBank/DDBJ whole genome shotgun (WGS) entry which is preliminary data.</text>
</comment>
<evidence type="ECO:0000313" key="2">
    <source>
        <dbReference type="EMBL" id="KAK8038595.1"/>
    </source>
</evidence>
<proteinExistence type="predicted"/>
<keyword evidence="3" id="KW-1185">Reference proteome</keyword>
<accession>A0ABR1SWA8</accession>